<evidence type="ECO:0000313" key="2">
    <source>
        <dbReference type="RefSeq" id="XP_075073785.1"/>
    </source>
</evidence>
<protein>
    <submittedName>
        <fullName evidence="2">Uncharacterized protein LOC107781002 isoform X2</fullName>
    </submittedName>
</protein>
<name>A0AC58RM42_TOBAC</name>
<reference evidence="1" key="1">
    <citation type="journal article" date="2014" name="Nat. Commun.">
        <title>The tobacco genome sequence and its comparison with those of tomato and potato.</title>
        <authorList>
            <person name="Sierro N."/>
            <person name="Battey J.N."/>
            <person name="Ouadi S."/>
            <person name="Bakaher N."/>
            <person name="Bovet L."/>
            <person name="Willig A."/>
            <person name="Goepfert S."/>
            <person name="Peitsch M.C."/>
            <person name="Ivanov N.V."/>
        </authorList>
    </citation>
    <scope>NUCLEOTIDE SEQUENCE [LARGE SCALE GENOMIC DNA]</scope>
</reference>
<organism evidence="1 2">
    <name type="scientific">Nicotiana tabacum</name>
    <name type="common">Common tobacco</name>
    <dbReference type="NCBI Taxonomy" id="4097"/>
    <lineage>
        <taxon>Eukaryota</taxon>
        <taxon>Viridiplantae</taxon>
        <taxon>Streptophyta</taxon>
        <taxon>Embryophyta</taxon>
        <taxon>Tracheophyta</taxon>
        <taxon>Spermatophyta</taxon>
        <taxon>Magnoliopsida</taxon>
        <taxon>eudicotyledons</taxon>
        <taxon>Gunneridae</taxon>
        <taxon>Pentapetalae</taxon>
        <taxon>asterids</taxon>
        <taxon>lamiids</taxon>
        <taxon>Solanales</taxon>
        <taxon>Solanaceae</taxon>
        <taxon>Nicotianoideae</taxon>
        <taxon>Nicotianeae</taxon>
        <taxon>Nicotiana</taxon>
    </lineage>
</organism>
<proteinExistence type="predicted"/>
<keyword evidence="1" id="KW-1185">Reference proteome</keyword>
<evidence type="ECO:0000313" key="1">
    <source>
        <dbReference type="Proteomes" id="UP000790787"/>
    </source>
</evidence>
<dbReference type="Proteomes" id="UP000790787">
    <property type="component" value="Chromosome 7"/>
</dbReference>
<gene>
    <name evidence="2" type="primary">LOC107781002</name>
</gene>
<sequence length="130" mass="14069">MLGISYGELFVLLGATAALIGPKDLPIIARTAGRFAGRSIGYVQLARGQFESVMQQSQARQDYSSRKPLTDMHSQAAAYARLAETTPLKSISIDKECLSELTEESGSIIVLPVSAESAGLLPKRKVKWMI</sequence>
<accession>A0AC58RM42</accession>
<reference evidence="2" key="2">
    <citation type="submission" date="2025-08" db="UniProtKB">
        <authorList>
            <consortium name="RefSeq"/>
        </authorList>
    </citation>
    <scope>IDENTIFICATION</scope>
    <source>
        <tissue evidence="2">Leaf</tissue>
    </source>
</reference>
<dbReference type="RefSeq" id="XP_075073785.1">
    <property type="nucleotide sequence ID" value="XM_075217684.1"/>
</dbReference>